<name>A0A317KJG1_9ACTN</name>
<feature type="transmembrane region" description="Helical" evidence="1">
    <location>
        <begin position="308"/>
        <end position="327"/>
    </location>
</feature>
<feature type="transmembrane region" description="Helical" evidence="1">
    <location>
        <begin position="140"/>
        <end position="157"/>
    </location>
</feature>
<accession>A0A317KJG1</accession>
<evidence type="ECO:0000313" key="3">
    <source>
        <dbReference type="Proteomes" id="UP000245683"/>
    </source>
</evidence>
<protein>
    <submittedName>
        <fullName evidence="2">Low temperature requirement protein A</fullName>
    </submittedName>
</protein>
<dbReference type="PANTHER" id="PTHR36840">
    <property type="entry name" value="BLL5714 PROTEIN"/>
    <property type="match status" value="1"/>
</dbReference>
<dbReference type="RefSeq" id="WP_109942651.1">
    <property type="nucleotide sequence ID" value="NZ_QGSV01000022.1"/>
</dbReference>
<feature type="transmembrane region" description="Helical" evidence="1">
    <location>
        <begin position="53"/>
        <end position="70"/>
    </location>
</feature>
<feature type="transmembrane region" description="Helical" evidence="1">
    <location>
        <begin position="339"/>
        <end position="355"/>
    </location>
</feature>
<dbReference type="InterPro" id="IPR010640">
    <property type="entry name" value="Low_temperature_requirement_A"/>
</dbReference>
<dbReference type="EMBL" id="QGSV01000022">
    <property type="protein sequence ID" value="PWU54036.1"/>
    <property type="molecule type" value="Genomic_DNA"/>
</dbReference>
<evidence type="ECO:0000313" key="2">
    <source>
        <dbReference type="EMBL" id="PWU54036.1"/>
    </source>
</evidence>
<evidence type="ECO:0000256" key="1">
    <source>
        <dbReference type="SAM" id="Phobius"/>
    </source>
</evidence>
<keyword evidence="1" id="KW-1133">Transmembrane helix</keyword>
<keyword evidence="1" id="KW-0812">Transmembrane</keyword>
<dbReference type="OrthoDB" id="7698234at2"/>
<reference evidence="3" key="1">
    <citation type="submission" date="2018-05" db="EMBL/GenBank/DDBJ databases">
        <title>Micromonospora globispora sp. nov. and Micromonospora rugosa sp. nov., isolated from marine sediment.</title>
        <authorList>
            <person name="Carro L."/>
            <person name="Aysel V."/>
            <person name="Cetin D."/>
            <person name="Igual J.M."/>
            <person name="Klenk H.-P."/>
            <person name="Trujillo M.E."/>
            <person name="Sahin N."/>
        </authorList>
    </citation>
    <scope>NUCLEOTIDE SEQUENCE [LARGE SCALE GENOMIC DNA]</scope>
    <source>
        <strain evidence="3">S2904</strain>
    </source>
</reference>
<gene>
    <name evidence="2" type="ORF">DLJ46_00320</name>
</gene>
<dbReference type="PANTHER" id="PTHR36840:SF1">
    <property type="entry name" value="BLL5714 PROTEIN"/>
    <property type="match status" value="1"/>
</dbReference>
<feature type="transmembrane region" description="Helical" evidence="1">
    <location>
        <begin position="108"/>
        <end position="128"/>
    </location>
</feature>
<keyword evidence="3" id="KW-1185">Reference proteome</keyword>
<sequence length="391" mass="42060">MTTSGAKLLRRPGEPRRSNFLELFFDLVFVVALAQLSQGLIQDLSWSGACQTLVLLLAMWWIWTITAWTTDLYDPQQPAIQLLVTATMLGSLLMVVALPDAFGERGLVFAGVYVAMHIGRQLFLVLALRGHELQRRTIRLLFWFSVSAVPWIAGALVPGTARGVLWTLAVAVDYTGGFLRFPTPGLGRSPRLEWSVGAEHLAERYRQLFIIALGELILVTASSLTRSGFAADRTVAFVVSFVGTALFWRIYIQPAGELLPAAIAAAPDPDRLARSALAAHLIMLAGIVATAVGDELVIAHPLGHTPPAWVAILLGGPALFLAGLARFEYRVFSRVSRNRAIGLLVLAALTPAMLFSPPLLAALAAAAVLAGIAVTDAARARGRPPEPSPPR</sequence>
<feature type="transmembrane region" description="Helical" evidence="1">
    <location>
        <begin position="208"/>
        <end position="229"/>
    </location>
</feature>
<dbReference type="Pfam" id="PF06772">
    <property type="entry name" value="LtrA"/>
    <property type="match status" value="1"/>
</dbReference>
<feature type="transmembrane region" description="Helical" evidence="1">
    <location>
        <begin position="235"/>
        <end position="252"/>
    </location>
</feature>
<proteinExistence type="predicted"/>
<feature type="transmembrane region" description="Helical" evidence="1">
    <location>
        <begin position="82"/>
        <end position="102"/>
    </location>
</feature>
<dbReference type="AlphaFoldDB" id="A0A317KJG1"/>
<dbReference type="Proteomes" id="UP000245683">
    <property type="component" value="Unassembled WGS sequence"/>
</dbReference>
<feature type="transmembrane region" description="Helical" evidence="1">
    <location>
        <begin position="20"/>
        <end position="41"/>
    </location>
</feature>
<comment type="caution">
    <text evidence="2">The sequence shown here is derived from an EMBL/GenBank/DDBJ whole genome shotgun (WGS) entry which is preliminary data.</text>
</comment>
<keyword evidence="1" id="KW-0472">Membrane</keyword>
<organism evidence="2 3">
    <name type="scientific">Micromonospora globispora</name>
    <dbReference type="NCBI Taxonomy" id="1450148"/>
    <lineage>
        <taxon>Bacteria</taxon>
        <taxon>Bacillati</taxon>
        <taxon>Actinomycetota</taxon>
        <taxon>Actinomycetes</taxon>
        <taxon>Micromonosporales</taxon>
        <taxon>Micromonosporaceae</taxon>
        <taxon>Micromonospora</taxon>
    </lineage>
</organism>